<keyword evidence="2" id="KW-1185">Reference proteome</keyword>
<protein>
    <submittedName>
        <fullName evidence="1">Uncharacterized protein</fullName>
    </submittedName>
</protein>
<gene>
    <name evidence="1" type="ORF">IE53DRAFT_383804</name>
</gene>
<proteinExistence type="predicted"/>
<reference evidence="1 2" key="1">
    <citation type="journal article" date="2018" name="Mol. Biol. Evol.">
        <title>Broad Genomic Sampling Reveals a Smut Pathogenic Ancestry of the Fungal Clade Ustilaginomycotina.</title>
        <authorList>
            <person name="Kijpornyongpan T."/>
            <person name="Mondo S.J."/>
            <person name="Barry K."/>
            <person name="Sandor L."/>
            <person name="Lee J."/>
            <person name="Lipzen A."/>
            <person name="Pangilinan J."/>
            <person name="LaButti K."/>
            <person name="Hainaut M."/>
            <person name="Henrissat B."/>
            <person name="Grigoriev I.V."/>
            <person name="Spatafora J.W."/>
            <person name="Aime M.C."/>
        </authorList>
    </citation>
    <scope>NUCLEOTIDE SEQUENCE [LARGE SCALE GENOMIC DNA]</scope>
    <source>
        <strain evidence="1 2">SA 807</strain>
    </source>
</reference>
<dbReference type="EMBL" id="KZ819714">
    <property type="protein sequence ID" value="PWN53675.1"/>
    <property type="molecule type" value="Genomic_DNA"/>
</dbReference>
<evidence type="ECO:0000313" key="1">
    <source>
        <dbReference type="EMBL" id="PWN53675.1"/>
    </source>
</evidence>
<dbReference type="Proteomes" id="UP000245626">
    <property type="component" value="Unassembled WGS sequence"/>
</dbReference>
<name>A0ACD0P6D2_9BASI</name>
<accession>A0ACD0P6D2</accession>
<sequence length="465" mass="51153">MRSPFFCFVSLSLSLLSLTSATTIYLQPAASPHPTSAPAFITAPEANVILSHHFDIQQESSIQELSDTVKSIWNHIPNTWDENRRKVERLFKGERDDAKNRMMVMIHGLSGPEEEVDLIPSQLVSPATHKLQVSQDLSSIHFDALLRSYTNKMRDSFDIADSSFSHFGSAFLDGFEKVALGIEGWFMGSVSEKKKEDGSHAHPWSQGLDQSLDGPISMVKSELDSLYSFLESISASTDNKSGVEKDLTFQPLRFQGLGKVKSTYGASSLEFKRASEATREALEKLVERFNQVSKSSEKVPSIAFVFTEEGEEAIRKRSLSIPSESDLLSAFSTRSPRSSRQTLKASASRKVDLHKSCFTSEKDLLDATSGCSGHGKGIQTSKGGRKCWKCSCTKTYLDQTKKGGKRVQNWAGLACEKKDVSSPFVLFATTVLVLVSVAVGSVLYLFYEGTNELPGTLAGVTINLK</sequence>
<organism evidence="1 2">
    <name type="scientific">Violaceomyces palustris</name>
    <dbReference type="NCBI Taxonomy" id="1673888"/>
    <lineage>
        <taxon>Eukaryota</taxon>
        <taxon>Fungi</taxon>
        <taxon>Dikarya</taxon>
        <taxon>Basidiomycota</taxon>
        <taxon>Ustilaginomycotina</taxon>
        <taxon>Ustilaginomycetes</taxon>
        <taxon>Violaceomycetales</taxon>
        <taxon>Violaceomycetaceae</taxon>
        <taxon>Violaceomyces</taxon>
    </lineage>
</organism>
<evidence type="ECO:0000313" key="2">
    <source>
        <dbReference type="Proteomes" id="UP000245626"/>
    </source>
</evidence>